<dbReference type="Pfam" id="PF14574">
    <property type="entry name" value="RACo_C_ter"/>
    <property type="match status" value="1"/>
</dbReference>
<dbReference type="Gene3D" id="3.10.20.30">
    <property type="match status" value="1"/>
</dbReference>
<dbReference type="AlphaFoldDB" id="H6LIY6"/>
<dbReference type="eggNOG" id="COG0633">
    <property type="taxonomic scope" value="Bacteria"/>
</dbReference>
<reference evidence="2 3" key="2">
    <citation type="journal article" date="2012" name="PLoS ONE">
        <title>An ancient pathway combining carbon dioxide fixation with the generation and utilization of a sodium ion gradient for ATP synthesis.</title>
        <authorList>
            <person name="Poehlein A."/>
            <person name="Schmidt S."/>
            <person name="Kaster A.K."/>
            <person name="Goenrich M."/>
            <person name="Vollmers J."/>
            <person name="Thurmer A."/>
            <person name="Bertsch J."/>
            <person name="Schuchmann K."/>
            <person name="Voigt B."/>
            <person name="Hecker M."/>
            <person name="Daniel R."/>
            <person name="Thauer R.K."/>
            <person name="Gottschalk G."/>
            <person name="Muller V."/>
        </authorList>
    </citation>
    <scope>NUCLEOTIDE SEQUENCE [LARGE SCALE GENOMIC DNA]</scope>
    <source>
        <strain evidence="3">ATCC 29683 / DSM 1030 / JCM 2381 / KCTC 1655 / WB1</strain>
    </source>
</reference>
<dbReference type="Pfam" id="PF00111">
    <property type="entry name" value="Fer2"/>
    <property type="match status" value="1"/>
</dbReference>
<dbReference type="eggNOG" id="COG3894">
    <property type="taxonomic scope" value="Bacteria"/>
</dbReference>
<dbReference type="Gene3D" id="3.10.20.880">
    <property type="match status" value="1"/>
</dbReference>
<dbReference type="KEGG" id="awo:Awo_c05500"/>
<dbReference type="InterPro" id="IPR036010">
    <property type="entry name" value="2Fe-2S_ferredoxin-like_sf"/>
</dbReference>
<dbReference type="InterPro" id="IPR027980">
    <property type="entry name" value="RACo_C"/>
</dbReference>
<dbReference type="Pfam" id="PF17651">
    <property type="entry name" value="Raco_middle"/>
    <property type="match status" value="1"/>
</dbReference>
<dbReference type="InterPro" id="IPR012675">
    <property type="entry name" value="Beta-grasp_dom_sf"/>
</dbReference>
<dbReference type="InterPro" id="IPR041414">
    <property type="entry name" value="Raco-like_middle"/>
</dbReference>
<reference evidence="3" key="1">
    <citation type="submission" date="2011-07" db="EMBL/GenBank/DDBJ databases">
        <title>Complete genome sequence of Acetobacterium woodii.</title>
        <authorList>
            <person name="Poehlein A."/>
            <person name="Schmidt S."/>
            <person name="Kaster A.-K."/>
            <person name="Goenrich M."/>
            <person name="Vollmers J."/>
            <person name="Thuermer A."/>
            <person name="Gottschalk G."/>
            <person name="Thauer R.K."/>
            <person name="Daniel R."/>
            <person name="Mueller V."/>
        </authorList>
    </citation>
    <scope>NUCLEOTIDE SEQUENCE [LARGE SCALE GENOMIC DNA]</scope>
    <source>
        <strain evidence="3">ATCC 29683 / DSM 1030 / JCM 2381 / KCTC 1655 / WB1</strain>
    </source>
</reference>
<proteinExistence type="predicted"/>
<dbReference type="PANTHER" id="PTHR42895">
    <property type="entry name" value="IRON-SULFUR CLUSTER-BINDING PROTEIN-RELATED"/>
    <property type="match status" value="1"/>
</dbReference>
<dbReference type="GO" id="GO:0051536">
    <property type="term" value="F:iron-sulfur cluster binding"/>
    <property type="evidence" value="ECO:0007669"/>
    <property type="project" value="InterPro"/>
</dbReference>
<evidence type="ECO:0000313" key="3">
    <source>
        <dbReference type="Proteomes" id="UP000007177"/>
    </source>
</evidence>
<dbReference type="InterPro" id="IPR052911">
    <property type="entry name" value="Corrinoid_activation_enz"/>
</dbReference>
<feature type="domain" description="2Fe-2S ferredoxin-type" evidence="1">
    <location>
        <begin position="2"/>
        <end position="94"/>
    </location>
</feature>
<dbReference type="SUPFAM" id="SSF54292">
    <property type="entry name" value="2Fe-2S ferredoxin-like"/>
    <property type="match status" value="1"/>
</dbReference>
<dbReference type="Pfam" id="PF17650">
    <property type="entry name" value="RACo_linker"/>
    <property type="match status" value="1"/>
</dbReference>
<dbReference type="CDD" id="cd00207">
    <property type="entry name" value="fer2"/>
    <property type="match status" value="1"/>
</dbReference>
<dbReference type="PROSITE" id="PS51085">
    <property type="entry name" value="2FE2S_FER_2"/>
    <property type="match status" value="1"/>
</dbReference>
<evidence type="ECO:0000259" key="1">
    <source>
        <dbReference type="PROSITE" id="PS51085"/>
    </source>
</evidence>
<accession>H6LIY6</accession>
<gene>
    <name evidence="2" type="ordered locus">Awo_c05500</name>
</gene>
<dbReference type="STRING" id="931626.Awo_c05500"/>
<dbReference type="HOGENOM" id="CLU_019091_0_0_9"/>
<keyword evidence="3" id="KW-1185">Reference proteome</keyword>
<dbReference type="InterPro" id="IPR001041">
    <property type="entry name" value="2Fe-2S_ferredoxin-type"/>
</dbReference>
<evidence type="ECO:0000313" key="2">
    <source>
        <dbReference type="EMBL" id="AFA47349.1"/>
    </source>
</evidence>
<organism evidence="2 3">
    <name type="scientific">Acetobacterium woodii (strain ATCC 29683 / DSM 1030 / JCM 2381 / KCTC 1655 / WB1)</name>
    <dbReference type="NCBI Taxonomy" id="931626"/>
    <lineage>
        <taxon>Bacteria</taxon>
        <taxon>Bacillati</taxon>
        <taxon>Bacillota</taxon>
        <taxon>Clostridia</taxon>
        <taxon>Eubacteriales</taxon>
        <taxon>Eubacteriaceae</taxon>
        <taxon>Acetobacterium</taxon>
    </lineage>
</organism>
<dbReference type="PANTHER" id="PTHR42895:SF2">
    <property type="entry name" value="IRON-SULFUR CLUSTER PROTEIN"/>
    <property type="match status" value="1"/>
</dbReference>
<name>H6LIY6_ACEWD</name>
<dbReference type="InterPro" id="IPR040506">
    <property type="entry name" value="RACo_linker"/>
</dbReference>
<dbReference type="Gene3D" id="3.30.420.480">
    <property type="entry name" value="Domain of unknown function (DUF4445)"/>
    <property type="match status" value="1"/>
</dbReference>
<dbReference type="Proteomes" id="UP000007177">
    <property type="component" value="Chromosome"/>
</dbReference>
<dbReference type="EMBL" id="CP002987">
    <property type="protein sequence ID" value="AFA47349.1"/>
    <property type="molecule type" value="Genomic_DNA"/>
</dbReference>
<protein>
    <submittedName>
        <fullName evidence="2">Corrinoid activation/regeneration protein</fullName>
    </submittedName>
</protein>
<dbReference type="InterPro" id="IPR042259">
    <property type="entry name" value="Raco-like_middle_sf"/>
</dbReference>
<sequence length="606" mass="65432">MMKILFQPGEKLIEVTSNSTLLEAASKAGMLIDGSCNGAGTCGKCKVRMIAGKPDELTAAEKKILTVEEVEAGFRLACKTMVKNDMVVEVPLMHGGSNRKKEMNQLPAGFKLDIRLSKRHVKVKRASMKYQKNDLKRLEDALEIKELTIDSQILSQLHPTLQEHKGEVTAVLRNDQLIALEVGDTELDHYGLAFDIGTTTVVGMLWNLNNGELVDVEARTNPQSNFGADVISRIQFTKEGEENLEFMQKKIVQCFNEMIQTFAIKNGFKPEHIYDLTVVGNTTMSHLFEGVDPESLARTPFAPVFCQGVNGTARELGLDVNPLANVYTLPNIAGHVGSDIVAGILATDINQLKGITLAIDIGTNGEVTFAHDGKISVCSTAAGPAFEGASIHHGMRAAKGAIEKVKIKNGQIALEIIDGGEPIGICGSGLIDAVAALLEAGLITKNGRMITKEEAIEAGVKKELADCLIKSDMGMAFILYQDNARAILINQSDIREVQLAKAAMLAGMCTLVKHNGFKLEDVDRVLIAGAFGNYIDKKSAVRIGLLPDIGIDKIFSVGNAAGSGASMALLSEKLRVEAESLASSATHIELSMNPDFQDEYMMAMRF</sequence>